<accession>A0A1I0S937</accession>
<dbReference type="InterPro" id="IPR041662">
    <property type="entry name" value="SusD-like_2"/>
</dbReference>
<dbReference type="Gene3D" id="1.25.40.390">
    <property type="match status" value="1"/>
</dbReference>
<dbReference type="EMBL" id="FOJG01000002">
    <property type="protein sequence ID" value="SEW52639.1"/>
    <property type="molecule type" value="Genomic_DNA"/>
</dbReference>
<organism evidence="1 2">
    <name type="scientific">Chitinophaga arvensicola</name>
    <dbReference type="NCBI Taxonomy" id="29529"/>
    <lineage>
        <taxon>Bacteria</taxon>
        <taxon>Pseudomonadati</taxon>
        <taxon>Bacteroidota</taxon>
        <taxon>Chitinophagia</taxon>
        <taxon>Chitinophagales</taxon>
        <taxon>Chitinophagaceae</taxon>
        <taxon>Chitinophaga</taxon>
    </lineage>
</organism>
<dbReference type="RefSeq" id="WP_089899286.1">
    <property type="nucleotide sequence ID" value="NZ_FOJG01000002.1"/>
</dbReference>
<dbReference type="InterPro" id="IPR011990">
    <property type="entry name" value="TPR-like_helical_dom_sf"/>
</dbReference>
<dbReference type="Pfam" id="PF12771">
    <property type="entry name" value="SusD-like_2"/>
    <property type="match status" value="1"/>
</dbReference>
<keyword evidence="1" id="KW-0449">Lipoprotein</keyword>
<reference evidence="2" key="1">
    <citation type="submission" date="2016-10" db="EMBL/GenBank/DDBJ databases">
        <authorList>
            <person name="Varghese N."/>
            <person name="Submissions S."/>
        </authorList>
    </citation>
    <scope>NUCLEOTIDE SEQUENCE [LARGE SCALE GENOMIC DNA]</scope>
    <source>
        <strain evidence="2">DSM 3695</strain>
    </source>
</reference>
<dbReference type="PROSITE" id="PS51257">
    <property type="entry name" value="PROKAR_LIPOPROTEIN"/>
    <property type="match status" value="1"/>
</dbReference>
<dbReference type="OrthoDB" id="9766256at2"/>
<dbReference type="SUPFAM" id="SSF48452">
    <property type="entry name" value="TPR-like"/>
    <property type="match status" value="1"/>
</dbReference>
<gene>
    <name evidence="1" type="ORF">SAMN04488122_4993</name>
</gene>
<evidence type="ECO:0000313" key="2">
    <source>
        <dbReference type="Proteomes" id="UP000199310"/>
    </source>
</evidence>
<name>A0A1I0S937_9BACT</name>
<dbReference type="Proteomes" id="UP000199310">
    <property type="component" value="Unassembled WGS sequence"/>
</dbReference>
<dbReference type="AlphaFoldDB" id="A0A1I0S937"/>
<evidence type="ECO:0000313" key="1">
    <source>
        <dbReference type="EMBL" id="SEW52639.1"/>
    </source>
</evidence>
<sequence>MQRFARYKYIFLLGAVLGLSSCDKGFQELNKNPNASTTPNVNYLFTQSLLKGSLVYDRTYFYTSYLHCGTFIQHFSIAKEIAGSGSGDKYAVNDRYQSFYYQYIYTNVIITLQEIINELSKPANIGDNVNKLSATRIWKVLLMQRITDLYGDVPYSDASKGRTEGVFLPKYDAQADIYANMLKELDEAIKAFDNSKTTTFGAADLLYNGNVDKWKKLGYSLMLRVAMRTTKTTDGKVIAKDWVQKAVAGGVIIDGQDNAVVQYTNGPQIYNNNPVAFELVGQDYGLSSHGKDNTELGKYSKTFIDFLKTNNDPRLGVVSVVWNNDVPDTSAAIQKGMPNGTDVKLPNFVTFSEPNPATVLNMAAPLLLLTNAETNLLLSEAALRGWITGDKAQYYNSGVTAALKNWSLFGAAGVIAPAKINQYVTDHALNTGGSFEAQMNQIHTQFWAALLLDEQEAYANWRRTGYPALVPVNYVGNATNGTIPRRLPYSLADQGINGVHYREAVSRQGPDLLTTRMWWDK</sequence>
<protein>
    <submittedName>
        <fullName evidence="1">Susd and RagB outer membrane lipoprotein</fullName>
    </submittedName>
</protein>
<dbReference type="STRING" id="29529.SAMN04488122_4993"/>
<keyword evidence="2" id="KW-1185">Reference proteome</keyword>
<proteinExistence type="predicted"/>